<dbReference type="CDD" id="cd02968">
    <property type="entry name" value="SCO"/>
    <property type="match status" value="1"/>
</dbReference>
<keyword evidence="2 3" id="KW-0186">Copper</keyword>
<feature type="binding site" evidence="3">
    <location>
        <position position="114"/>
    </location>
    <ligand>
        <name>Cu cation</name>
        <dbReference type="ChEBI" id="CHEBI:23378"/>
    </ligand>
</feature>
<reference evidence="6" key="1">
    <citation type="submission" date="2017-01" db="EMBL/GenBank/DDBJ databases">
        <authorList>
            <person name="Varghese N."/>
            <person name="Submissions S."/>
        </authorList>
    </citation>
    <scope>NUCLEOTIDE SEQUENCE [LARGE SCALE GENOMIC DNA]</scope>
    <source>
        <strain evidence="6">DSM 18714</strain>
    </source>
</reference>
<dbReference type="AlphaFoldDB" id="A0A1N7K9H6"/>
<evidence type="ECO:0000256" key="2">
    <source>
        <dbReference type="ARBA" id="ARBA00023008"/>
    </source>
</evidence>
<evidence type="ECO:0000313" key="5">
    <source>
        <dbReference type="EMBL" id="SIS58229.1"/>
    </source>
</evidence>
<dbReference type="STRING" id="407234.SAMN05421795_101733"/>
<keyword evidence="3" id="KW-0479">Metal-binding</keyword>
<feature type="binding site" evidence="3">
    <location>
        <position position="202"/>
    </location>
    <ligand>
        <name>Cu cation</name>
        <dbReference type="ChEBI" id="CHEBI:23378"/>
    </ligand>
</feature>
<evidence type="ECO:0000313" key="6">
    <source>
        <dbReference type="Proteomes" id="UP000186098"/>
    </source>
</evidence>
<dbReference type="EMBL" id="FTOM01000001">
    <property type="protein sequence ID" value="SIS58229.1"/>
    <property type="molecule type" value="Genomic_DNA"/>
</dbReference>
<name>A0A1N7K9H6_9RHOB</name>
<keyword evidence="6" id="KW-1185">Reference proteome</keyword>
<dbReference type="SUPFAM" id="SSF52833">
    <property type="entry name" value="Thioredoxin-like"/>
    <property type="match status" value="1"/>
</dbReference>
<evidence type="ECO:0000256" key="1">
    <source>
        <dbReference type="ARBA" id="ARBA00010996"/>
    </source>
</evidence>
<accession>A0A1N7K9H6</accession>
<dbReference type="Pfam" id="PF02630">
    <property type="entry name" value="SCO1-SenC"/>
    <property type="match status" value="1"/>
</dbReference>
<dbReference type="PANTHER" id="PTHR12151:SF25">
    <property type="entry name" value="LINALOOL DEHYDRATASE_ISOMERASE DOMAIN-CONTAINING PROTEIN"/>
    <property type="match status" value="1"/>
</dbReference>
<evidence type="ECO:0000256" key="3">
    <source>
        <dbReference type="PIRSR" id="PIRSR603782-1"/>
    </source>
</evidence>
<gene>
    <name evidence="5" type="ORF">SAMN05421795_101733</name>
</gene>
<sequence length="252" mass="27383">MSLFCALGIDSPCQLRNQFTDAAHGRQIRVGGAEVPIPARQAAIAAAVVAIAGLGVAGYAVMRPAPDMFAQCRVDGRPAPIGGPFTLTDETGRKVTDRDVITGPTLLYFGYTFCPDVCPMDNMRNALAVMALEDSGRMVTPVFISVDSGRDTPETLRQFTDVMHPRMIGLTGTPEQVKAASKAYRTFYQIRDPEDEYYLIDHSTQTYLVFPELGFVENFDRDVEAEDMAARVACFVDAWTASQAAKTAPAGQ</sequence>
<organism evidence="5 6">
    <name type="scientific">Phaeovulum vinaykumarii</name>
    <dbReference type="NCBI Taxonomy" id="407234"/>
    <lineage>
        <taxon>Bacteria</taxon>
        <taxon>Pseudomonadati</taxon>
        <taxon>Pseudomonadota</taxon>
        <taxon>Alphaproteobacteria</taxon>
        <taxon>Rhodobacterales</taxon>
        <taxon>Paracoccaceae</taxon>
        <taxon>Phaeovulum</taxon>
    </lineage>
</organism>
<evidence type="ECO:0000256" key="4">
    <source>
        <dbReference type="PIRSR" id="PIRSR603782-2"/>
    </source>
</evidence>
<dbReference type="PANTHER" id="PTHR12151">
    <property type="entry name" value="ELECTRON TRANSPORT PROTIN SCO1/SENC FAMILY MEMBER"/>
    <property type="match status" value="1"/>
</dbReference>
<dbReference type="Gene3D" id="3.40.30.10">
    <property type="entry name" value="Glutaredoxin"/>
    <property type="match status" value="1"/>
</dbReference>
<dbReference type="FunFam" id="3.40.30.10:FF:000013">
    <property type="entry name" value="Blast:Protein SCO1 homolog, mitochondrial"/>
    <property type="match status" value="1"/>
</dbReference>
<feature type="binding site" evidence="3">
    <location>
        <position position="118"/>
    </location>
    <ligand>
        <name>Cu cation</name>
        <dbReference type="ChEBI" id="CHEBI:23378"/>
    </ligand>
</feature>
<dbReference type="InterPro" id="IPR036249">
    <property type="entry name" value="Thioredoxin-like_sf"/>
</dbReference>
<feature type="disulfide bond" description="Redox-active" evidence="4">
    <location>
        <begin position="114"/>
        <end position="118"/>
    </location>
</feature>
<dbReference type="InterPro" id="IPR003782">
    <property type="entry name" value="SCO1/SenC"/>
</dbReference>
<keyword evidence="4" id="KW-1015">Disulfide bond</keyword>
<proteinExistence type="inferred from homology"/>
<dbReference type="Proteomes" id="UP000186098">
    <property type="component" value="Unassembled WGS sequence"/>
</dbReference>
<comment type="similarity">
    <text evidence="1">Belongs to the SCO1/2 family.</text>
</comment>
<protein>
    <submittedName>
        <fullName evidence="5">Protein SCO1/2</fullName>
    </submittedName>
</protein>
<dbReference type="GO" id="GO:0046872">
    <property type="term" value="F:metal ion binding"/>
    <property type="evidence" value="ECO:0007669"/>
    <property type="project" value="UniProtKB-KW"/>
</dbReference>